<dbReference type="PANTHER" id="PTHR37422:SF13">
    <property type="entry name" value="LIPOPOLYSACCHARIDE BIOSYNTHESIS PROTEIN PA4999-RELATED"/>
    <property type="match status" value="1"/>
</dbReference>
<evidence type="ECO:0000313" key="7">
    <source>
        <dbReference type="EMBL" id="ADU43025.1"/>
    </source>
</evidence>
<dbReference type="InterPro" id="IPR051533">
    <property type="entry name" value="WaaL-like"/>
</dbReference>
<feature type="transmembrane region" description="Helical" evidence="5">
    <location>
        <begin position="131"/>
        <end position="152"/>
    </location>
</feature>
<dbReference type="KEGG" id="rpx:Rpdx1_1402"/>
<reference evidence="7" key="1">
    <citation type="submission" date="2010-12" db="EMBL/GenBank/DDBJ databases">
        <title>Complete sequence of Rhodopseudomonas palustris DX-1.</title>
        <authorList>
            <consortium name="US DOE Joint Genome Institute"/>
            <person name="Lucas S."/>
            <person name="Copeland A."/>
            <person name="Lapidus A."/>
            <person name="Cheng J.-F."/>
            <person name="Goodwin L."/>
            <person name="Pitluck S."/>
            <person name="Misra M."/>
            <person name="Chertkov O."/>
            <person name="Detter J.C."/>
            <person name="Han C."/>
            <person name="Tapia R."/>
            <person name="Land M."/>
            <person name="Hauser L."/>
            <person name="Kyrpides N."/>
            <person name="Ivanova N."/>
            <person name="Ovchinnikova G."/>
            <person name="Logan B."/>
            <person name="Oda Y."/>
            <person name="Harwood C."/>
            <person name="Woyke T."/>
        </authorList>
    </citation>
    <scope>NUCLEOTIDE SEQUENCE [LARGE SCALE GENOMIC DNA]</scope>
    <source>
        <strain evidence="7">DX-1</strain>
    </source>
</reference>
<feature type="transmembrane region" description="Helical" evidence="5">
    <location>
        <begin position="320"/>
        <end position="347"/>
    </location>
</feature>
<dbReference type="Pfam" id="PF04932">
    <property type="entry name" value="Wzy_C"/>
    <property type="match status" value="1"/>
</dbReference>
<name>E6VHD6_RHOPX</name>
<feature type="transmembrane region" description="Helical" evidence="5">
    <location>
        <begin position="359"/>
        <end position="379"/>
    </location>
</feature>
<dbReference type="BioCyc" id="RPAL652103:RPDX1_RS06920-MONOMER"/>
<proteinExistence type="predicted"/>
<dbReference type="Proteomes" id="UP000001402">
    <property type="component" value="Chromosome"/>
</dbReference>
<evidence type="ECO:0000256" key="1">
    <source>
        <dbReference type="ARBA" id="ARBA00004141"/>
    </source>
</evidence>
<keyword evidence="3 5" id="KW-1133">Transmembrane helix</keyword>
<feature type="transmembrane region" description="Helical" evidence="5">
    <location>
        <begin position="385"/>
        <end position="403"/>
    </location>
</feature>
<feature type="transmembrane region" description="Helical" evidence="5">
    <location>
        <begin position="173"/>
        <end position="198"/>
    </location>
</feature>
<accession>E6VHD6</accession>
<evidence type="ECO:0000256" key="3">
    <source>
        <dbReference type="ARBA" id="ARBA00022989"/>
    </source>
</evidence>
<feature type="transmembrane region" description="Helical" evidence="5">
    <location>
        <begin position="75"/>
        <end position="95"/>
    </location>
</feature>
<feature type="domain" description="O-antigen ligase-related" evidence="6">
    <location>
        <begin position="213"/>
        <end position="338"/>
    </location>
</feature>
<dbReference type="PANTHER" id="PTHR37422">
    <property type="entry name" value="TEICHURONIC ACID BIOSYNTHESIS PROTEIN TUAE"/>
    <property type="match status" value="1"/>
</dbReference>
<comment type="subcellular location">
    <subcellularLocation>
        <location evidence="1">Membrane</location>
        <topology evidence="1">Multi-pass membrane protein</topology>
    </subcellularLocation>
</comment>
<feature type="transmembrane region" description="Helical" evidence="5">
    <location>
        <begin position="253"/>
        <end position="270"/>
    </location>
</feature>
<organism evidence="7 8">
    <name type="scientific">Rhodopseudomonas palustris (strain DX-1)</name>
    <dbReference type="NCBI Taxonomy" id="652103"/>
    <lineage>
        <taxon>Bacteria</taxon>
        <taxon>Pseudomonadati</taxon>
        <taxon>Pseudomonadota</taxon>
        <taxon>Alphaproteobacteria</taxon>
        <taxon>Hyphomicrobiales</taxon>
        <taxon>Nitrobacteraceae</taxon>
        <taxon>Rhodopseudomonas</taxon>
    </lineage>
</organism>
<dbReference type="InterPro" id="IPR007016">
    <property type="entry name" value="O-antigen_ligase-rel_domated"/>
</dbReference>
<keyword evidence="2 5" id="KW-0812">Transmembrane</keyword>
<protein>
    <recommendedName>
        <fullName evidence="6">O-antigen ligase-related domain-containing protein</fullName>
    </recommendedName>
</protein>
<evidence type="ECO:0000256" key="5">
    <source>
        <dbReference type="SAM" id="Phobius"/>
    </source>
</evidence>
<evidence type="ECO:0000256" key="4">
    <source>
        <dbReference type="ARBA" id="ARBA00023136"/>
    </source>
</evidence>
<feature type="transmembrane region" description="Helical" evidence="5">
    <location>
        <begin position="230"/>
        <end position="247"/>
    </location>
</feature>
<feature type="transmembrane region" description="Helical" evidence="5">
    <location>
        <begin position="30"/>
        <end position="55"/>
    </location>
</feature>
<dbReference type="eggNOG" id="COG3307">
    <property type="taxonomic scope" value="Bacteria"/>
</dbReference>
<feature type="transmembrane region" description="Helical" evidence="5">
    <location>
        <begin position="107"/>
        <end position="125"/>
    </location>
</feature>
<keyword evidence="4 5" id="KW-0472">Membrane</keyword>
<evidence type="ECO:0000313" key="8">
    <source>
        <dbReference type="Proteomes" id="UP000001402"/>
    </source>
</evidence>
<feature type="transmembrane region" description="Helical" evidence="5">
    <location>
        <begin position="204"/>
        <end position="223"/>
    </location>
</feature>
<dbReference type="HOGENOM" id="CLU_648715_0_0_5"/>
<evidence type="ECO:0000256" key="2">
    <source>
        <dbReference type="ARBA" id="ARBA00022692"/>
    </source>
</evidence>
<dbReference type="GO" id="GO:0016020">
    <property type="term" value="C:membrane"/>
    <property type="evidence" value="ECO:0007669"/>
    <property type="project" value="UniProtKB-SubCell"/>
</dbReference>
<gene>
    <name evidence="7" type="ordered locus">Rpdx1_1402</name>
</gene>
<dbReference type="AlphaFoldDB" id="E6VHD6"/>
<dbReference type="OrthoDB" id="8136063at2"/>
<dbReference type="EMBL" id="CP002418">
    <property type="protein sequence ID" value="ADU43025.1"/>
    <property type="molecule type" value="Genomic_DNA"/>
</dbReference>
<sequence length="423" mass="45260">MVTTVAHPSPNSAFDRSRAWLSAVRAPERLFVLAMCLMYVMHSIWLARTVLWFLVLPTLLITALPLRNFLPIVKSGVFVASAGFLAVIIVTSLLGDGVSGALLWKNLRYVAAVLVFVAIVTYLASRRDGDFLRLLFLWLAPVAAFAAIRDIGSFSNWSLSAMLSMRLEGTKGLSLYYNSNVVGLIYAMPCVGAVAIMATRRLRFWQFVLLFVSALVLLAAVLLSGSRGSLMAALAGIGVAVLLAANWRVAAAVAALLAIALVAALLTPLAGELVQRRDSLRFELWPVYLHMVTLKPWLGYGLAFDTRVILPSGTEVMNGHNIFMCAAVRGGVVAALALAAVVVASAASGWRAFRRSGEVTALALLAAALAASSVDYEILPSDLSYLYILFWLPVAICLGAALATTVRVPSRRAADPPLDIAAS</sequence>
<evidence type="ECO:0000259" key="6">
    <source>
        <dbReference type="Pfam" id="PF04932"/>
    </source>
</evidence>
<dbReference type="STRING" id="652103.Rpdx1_1402"/>